<evidence type="ECO:0008006" key="5">
    <source>
        <dbReference type="Google" id="ProtNLM"/>
    </source>
</evidence>
<accession>A0A7W7HNP4</accession>
<organism evidence="2 3">
    <name type="scientific">Actinoplanes lobatus</name>
    <dbReference type="NCBI Taxonomy" id="113568"/>
    <lineage>
        <taxon>Bacteria</taxon>
        <taxon>Bacillati</taxon>
        <taxon>Actinomycetota</taxon>
        <taxon>Actinomycetes</taxon>
        <taxon>Micromonosporales</taxon>
        <taxon>Micromonosporaceae</taxon>
        <taxon>Actinoplanes</taxon>
    </lineage>
</organism>
<keyword evidence="4" id="KW-1185">Reference proteome</keyword>
<dbReference type="Proteomes" id="UP000590511">
    <property type="component" value="Unassembled WGS sequence"/>
</dbReference>
<proteinExistence type="predicted"/>
<name>A0A7W7HNP4_9ACTN</name>
<reference evidence="2 3" key="1">
    <citation type="submission" date="2020-08" db="EMBL/GenBank/DDBJ databases">
        <title>Sequencing the genomes of 1000 actinobacteria strains.</title>
        <authorList>
            <person name="Klenk H.-P."/>
        </authorList>
    </citation>
    <scope>NUCLEOTIDE SEQUENCE [LARGE SCALE GENOMIC DNA]</scope>
    <source>
        <strain evidence="2 3">DSM 43150</strain>
    </source>
</reference>
<dbReference type="AlphaFoldDB" id="A0A7W7HNP4"/>
<sequence>MSGSEIVCKSAFDALENFVWHRVIRWWIRLHRWKWKDVRRHLIGPNGRWKRSTVDGVELFNIAAVPVTRYRYRGSKISNPYSRAHHA</sequence>
<evidence type="ECO:0000313" key="3">
    <source>
        <dbReference type="Proteomes" id="UP000590511"/>
    </source>
</evidence>
<dbReference type="EMBL" id="JACHNC010000001">
    <property type="protein sequence ID" value="MBB4753592.1"/>
    <property type="molecule type" value="Genomic_DNA"/>
</dbReference>
<evidence type="ECO:0000313" key="1">
    <source>
        <dbReference type="EMBL" id="GIE38129.1"/>
    </source>
</evidence>
<dbReference type="Proteomes" id="UP000631312">
    <property type="component" value="Unassembled WGS sequence"/>
</dbReference>
<dbReference type="EMBL" id="BOMP01000016">
    <property type="protein sequence ID" value="GIE38129.1"/>
    <property type="molecule type" value="Genomic_DNA"/>
</dbReference>
<gene>
    <name evidence="1" type="ORF">Alo02nite_10270</name>
    <name evidence="2" type="ORF">BJ964_007753</name>
</gene>
<reference evidence="1 4" key="2">
    <citation type="submission" date="2021-01" db="EMBL/GenBank/DDBJ databases">
        <title>Whole genome shotgun sequence of Actinoplanes lobatus NBRC 12513.</title>
        <authorList>
            <person name="Komaki H."/>
            <person name="Tamura T."/>
        </authorList>
    </citation>
    <scope>NUCLEOTIDE SEQUENCE [LARGE SCALE GENOMIC DNA]</scope>
    <source>
        <strain evidence="1 4">NBRC 12513</strain>
    </source>
</reference>
<comment type="caution">
    <text evidence="2">The sequence shown here is derived from an EMBL/GenBank/DDBJ whole genome shotgun (WGS) entry which is preliminary data.</text>
</comment>
<protein>
    <recommendedName>
        <fullName evidence="5">RNA-directed DNA polymerase</fullName>
    </recommendedName>
</protein>
<evidence type="ECO:0000313" key="4">
    <source>
        <dbReference type="Proteomes" id="UP000631312"/>
    </source>
</evidence>
<evidence type="ECO:0000313" key="2">
    <source>
        <dbReference type="EMBL" id="MBB4753592.1"/>
    </source>
</evidence>